<evidence type="ECO:0000313" key="3">
    <source>
        <dbReference type="Proteomes" id="UP000050378"/>
    </source>
</evidence>
<comment type="caution">
    <text evidence="2">The sequence shown here is derived from an EMBL/GenBank/DDBJ whole genome shotgun (WGS) entry which is preliminary data.</text>
</comment>
<reference evidence="2 3" key="1">
    <citation type="submission" date="2015-09" db="EMBL/GenBank/DDBJ databases">
        <title>Draft Genome Sequence of Pseudoalteromonas lipolytica UCD-48B.</title>
        <authorList>
            <person name="Krusor M."/>
            <person name="Coil D.A."/>
            <person name="Lang J.M."/>
            <person name="Eisen J.A."/>
            <person name="Alexiev A."/>
        </authorList>
    </citation>
    <scope>NUCLEOTIDE SEQUENCE [LARGE SCALE GENOMIC DNA]</scope>
    <source>
        <strain evidence="2 3">UCD-48B</strain>
    </source>
</reference>
<proteinExistence type="predicted"/>
<dbReference type="EMBL" id="LJTC01000010">
    <property type="protein sequence ID" value="KPM82657.1"/>
    <property type="molecule type" value="Genomic_DNA"/>
</dbReference>
<organism evidence="2 3">
    <name type="scientific">Pseudoalteromonas lipolytica</name>
    <dbReference type="NCBI Taxonomy" id="570156"/>
    <lineage>
        <taxon>Bacteria</taxon>
        <taxon>Pseudomonadati</taxon>
        <taxon>Pseudomonadota</taxon>
        <taxon>Gammaproteobacteria</taxon>
        <taxon>Alteromonadales</taxon>
        <taxon>Pseudoalteromonadaceae</taxon>
        <taxon>Pseudoalteromonas</taxon>
    </lineage>
</organism>
<protein>
    <submittedName>
        <fullName evidence="2">Uncharacterized protein</fullName>
    </submittedName>
</protein>
<name>A0A0P7DU59_9GAMM</name>
<gene>
    <name evidence="2" type="ORF">AOG27_15225</name>
</gene>
<dbReference type="RefSeq" id="WP_054553863.1">
    <property type="nucleotide sequence ID" value="NZ_LJTC01000010.1"/>
</dbReference>
<evidence type="ECO:0000313" key="2">
    <source>
        <dbReference type="EMBL" id="KPM82657.1"/>
    </source>
</evidence>
<evidence type="ECO:0000256" key="1">
    <source>
        <dbReference type="SAM" id="MobiDB-lite"/>
    </source>
</evidence>
<dbReference type="AlphaFoldDB" id="A0A0P7DU59"/>
<feature type="region of interest" description="Disordered" evidence="1">
    <location>
        <begin position="78"/>
        <end position="103"/>
    </location>
</feature>
<dbReference type="PATRIC" id="fig|570156.3.peg.4136"/>
<dbReference type="Proteomes" id="UP000050378">
    <property type="component" value="Unassembled WGS sequence"/>
</dbReference>
<dbReference type="STRING" id="570156.AOG27_15225"/>
<accession>A0A0P7DU59</accession>
<sequence>MSINIPEHIINDSIQSAKDGAFFRDSIRPATEQEIEESFIWLDYLESGRKTNQTTQIEQKDLWDDKLGYRVAAAQAGKARLVKRRKSQTQQKRDENPRSKQSLLAAKASSLDSLYSHALKNLTPEQRSERLGINHDEILCLETGEIKPKQVAEIDKGNFASTVTQADETARAHFQSRNWCDGFRIVCTQNTRASDAPDANTGDRITQTVSSRARGKIIDSGLYMQAVKGGFNAFLTVTLDEKARKKLNEKHLKKASGGKAGDIIKPWYDASGEKLVFEMADNNPIVASGRFSLLKYDFATIGEQLSPFFDKLGKMHKRGFIATGNISKTPKCKKYPWGKVECIGRNDRLYPWGKVQSVGASGRVESDLMHDNERLYSWGIVECIEQCEKRAITNERMEVTAIECEQSATKKPVFDYLWVAEAPAKKHGSKTYEWNGEKHVIECVGEQNYHAHVLMRWNVEPVYFHEWAANIERHWGQGFVTIERIKNAKAAATYLLKALGYMTKGTEGSQGEIRGNRYNISKYARAEAWENCATHEAQHMYGLIQEYMQGLEEKARRRASKQYELKATIGFIEKQKNINKQTFSEKRLHLIEKLEQKLETISEKVTEISNEINGNFARGGVAKFADKTAFLGFMDWAIGVRGWQLKTAFTKLTNPDIDKEIEAEKQEENIVNKLLRKTRQCYDDSISALCDFYSRYERVDDYGISFNE</sequence>
<dbReference type="OrthoDB" id="5906096at2"/>